<protein>
    <submittedName>
        <fullName evidence="2">Uncharacterized protein</fullName>
    </submittedName>
</protein>
<dbReference type="Proteomes" id="UP000233551">
    <property type="component" value="Unassembled WGS sequence"/>
</dbReference>
<gene>
    <name evidence="2" type="ORF">CRG98_021029</name>
</gene>
<organism evidence="2 3">
    <name type="scientific">Punica granatum</name>
    <name type="common">Pomegranate</name>
    <dbReference type="NCBI Taxonomy" id="22663"/>
    <lineage>
        <taxon>Eukaryota</taxon>
        <taxon>Viridiplantae</taxon>
        <taxon>Streptophyta</taxon>
        <taxon>Embryophyta</taxon>
        <taxon>Tracheophyta</taxon>
        <taxon>Spermatophyta</taxon>
        <taxon>Magnoliopsida</taxon>
        <taxon>eudicotyledons</taxon>
        <taxon>Gunneridae</taxon>
        <taxon>Pentapetalae</taxon>
        <taxon>rosids</taxon>
        <taxon>malvids</taxon>
        <taxon>Myrtales</taxon>
        <taxon>Lythraceae</taxon>
        <taxon>Punica</taxon>
    </lineage>
</organism>
<sequence>MDASDNRALSLVVCLWVCLAKSTCALFQVLHPDRDCDLSNETDIRPLGGDASRDLYTQTCM</sequence>
<proteinExistence type="predicted"/>
<dbReference type="EMBL" id="PGOL01001357">
    <property type="protein sequence ID" value="PKI58566.1"/>
    <property type="molecule type" value="Genomic_DNA"/>
</dbReference>
<evidence type="ECO:0000313" key="3">
    <source>
        <dbReference type="Proteomes" id="UP000233551"/>
    </source>
</evidence>
<accession>A0A2I0JSW6</accession>
<dbReference type="AlphaFoldDB" id="A0A2I0JSW6"/>
<evidence type="ECO:0000313" key="2">
    <source>
        <dbReference type="EMBL" id="PKI58566.1"/>
    </source>
</evidence>
<feature type="signal peptide" evidence="1">
    <location>
        <begin position="1"/>
        <end position="25"/>
    </location>
</feature>
<evidence type="ECO:0000256" key="1">
    <source>
        <dbReference type="SAM" id="SignalP"/>
    </source>
</evidence>
<feature type="chain" id="PRO_5014173633" evidence="1">
    <location>
        <begin position="26"/>
        <end position="61"/>
    </location>
</feature>
<comment type="caution">
    <text evidence="2">The sequence shown here is derived from an EMBL/GenBank/DDBJ whole genome shotgun (WGS) entry which is preliminary data.</text>
</comment>
<name>A0A2I0JSW6_PUNGR</name>
<keyword evidence="3" id="KW-1185">Reference proteome</keyword>
<reference evidence="2 3" key="1">
    <citation type="submission" date="2017-11" db="EMBL/GenBank/DDBJ databases">
        <title>De-novo sequencing of pomegranate (Punica granatum L.) genome.</title>
        <authorList>
            <person name="Akparov Z."/>
            <person name="Amiraslanov A."/>
            <person name="Hajiyeva S."/>
            <person name="Abbasov M."/>
            <person name="Kaur K."/>
            <person name="Hamwieh A."/>
            <person name="Solovyev V."/>
            <person name="Salamov A."/>
            <person name="Braich B."/>
            <person name="Kosarev P."/>
            <person name="Mahmoud A."/>
            <person name="Hajiyev E."/>
            <person name="Babayeva S."/>
            <person name="Izzatullayeva V."/>
            <person name="Mammadov A."/>
            <person name="Mammadov A."/>
            <person name="Sharifova S."/>
            <person name="Ojaghi J."/>
            <person name="Eynullazada K."/>
            <person name="Bayramov B."/>
            <person name="Abdulazimova A."/>
            <person name="Shahmuradov I."/>
        </authorList>
    </citation>
    <scope>NUCLEOTIDE SEQUENCE [LARGE SCALE GENOMIC DNA]</scope>
    <source>
        <strain evidence="3">cv. AG2017</strain>
        <tissue evidence="2">Leaf</tissue>
    </source>
</reference>
<keyword evidence="1" id="KW-0732">Signal</keyword>